<keyword evidence="3" id="KW-0444">Lipid biosynthesis</keyword>
<evidence type="ECO:0000313" key="6">
    <source>
        <dbReference type="Proteomes" id="UP000029844"/>
    </source>
</evidence>
<accession>A0A099W784</accession>
<dbReference type="EMBL" id="JNFA01000019">
    <property type="protein sequence ID" value="KGL41584.1"/>
    <property type="molecule type" value="Genomic_DNA"/>
</dbReference>
<dbReference type="CDD" id="cd06850">
    <property type="entry name" value="biotinyl_domain"/>
    <property type="match status" value="1"/>
</dbReference>
<sequence>MFSISEIKQLVKLVDESSLTEFEYETEQGKIKMKKGGEHAVAHVPTAPAVQAILPAPQQPAADTQVETPAPVAEDLHVITSPMVGTFYSAPNPESPDFVSAGASVNDKTTVCIIEAMKLLNEVEAEVNGEIVEVLASNGELVEFGQPLFKVRKK</sequence>
<dbReference type="InterPro" id="IPR011053">
    <property type="entry name" value="Single_hybrid_motif"/>
</dbReference>
<dbReference type="RefSeq" id="WP_036085410.1">
    <property type="nucleotide sequence ID" value="NZ_CBCSHQ010000005.1"/>
</dbReference>
<evidence type="ECO:0000256" key="1">
    <source>
        <dbReference type="ARBA" id="ARBA00017562"/>
    </source>
</evidence>
<dbReference type="PANTHER" id="PTHR45266">
    <property type="entry name" value="OXALOACETATE DECARBOXYLASE ALPHA CHAIN"/>
    <property type="match status" value="1"/>
</dbReference>
<dbReference type="GO" id="GO:0009317">
    <property type="term" value="C:acetyl-CoA carboxylase complex"/>
    <property type="evidence" value="ECO:0007669"/>
    <property type="project" value="InterPro"/>
</dbReference>
<dbReference type="AlphaFoldDB" id="A0A099W784"/>
<evidence type="ECO:0000313" key="5">
    <source>
        <dbReference type="EMBL" id="KGL41584.1"/>
    </source>
</evidence>
<dbReference type="GeneID" id="58717126"/>
<dbReference type="STRING" id="1552123.EP57_07010"/>
<dbReference type="NCBIfam" id="TIGR00531">
    <property type="entry name" value="BCCP"/>
    <property type="match status" value="1"/>
</dbReference>
<dbReference type="InterPro" id="IPR050709">
    <property type="entry name" value="Biotin_Carboxyl_Carrier/Decarb"/>
</dbReference>
<comment type="pathway">
    <text evidence="3">Lipid metabolism; fatty acid biosynthesis.</text>
</comment>
<evidence type="ECO:0000259" key="4">
    <source>
        <dbReference type="PROSITE" id="PS50968"/>
    </source>
</evidence>
<dbReference type="PROSITE" id="PS50968">
    <property type="entry name" value="BIOTINYL_LIPOYL"/>
    <property type="match status" value="1"/>
</dbReference>
<dbReference type="Pfam" id="PF00364">
    <property type="entry name" value="Biotin_lipoyl"/>
    <property type="match status" value="1"/>
</dbReference>
<evidence type="ECO:0000256" key="3">
    <source>
        <dbReference type="RuleBase" id="RU364072"/>
    </source>
</evidence>
<keyword evidence="2 3" id="KW-0092">Biotin</keyword>
<keyword evidence="3" id="KW-0443">Lipid metabolism</keyword>
<comment type="function">
    <text evidence="3">This protein is a component of the acetyl coenzyme A carboxylase complex; first, biotin carboxylase catalyzes the carboxylation of the carrier protein and then the transcarboxylase transfers the carboxyl group to form malonyl-CoA.</text>
</comment>
<dbReference type="UniPathway" id="UPA00094"/>
<protein>
    <recommendedName>
        <fullName evidence="1 3">Biotin carboxyl carrier protein of acetyl-CoA carboxylase</fullName>
    </recommendedName>
</protein>
<comment type="caution">
    <text evidence="5">The sequence shown here is derived from an EMBL/GenBank/DDBJ whole genome shotgun (WGS) entry which is preliminary data.</text>
</comment>
<organism evidence="5 6">
    <name type="scientific">Listeria booriae</name>
    <dbReference type="NCBI Taxonomy" id="1552123"/>
    <lineage>
        <taxon>Bacteria</taxon>
        <taxon>Bacillati</taxon>
        <taxon>Bacillota</taxon>
        <taxon>Bacilli</taxon>
        <taxon>Bacillales</taxon>
        <taxon>Listeriaceae</taxon>
        <taxon>Listeria</taxon>
    </lineage>
</organism>
<dbReference type="eggNOG" id="COG0511">
    <property type="taxonomic scope" value="Bacteria"/>
</dbReference>
<dbReference type="OrthoDB" id="9811735at2"/>
<dbReference type="PRINTS" id="PR01071">
    <property type="entry name" value="ACOABIOTINCC"/>
</dbReference>
<keyword evidence="3" id="KW-0276">Fatty acid metabolism</keyword>
<evidence type="ECO:0000256" key="2">
    <source>
        <dbReference type="ARBA" id="ARBA00023267"/>
    </source>
</evidence>
<reference evidence="5 6" key="1">
    <citation type="submission" date="2014-05" db="EMBL/GenBank/DDBJ databases">
        <title>Novel Listeriaceae from food processing environments.</title>
        <authorList>
            <person name="den Bakker H.C."/>
        </authorList>
    </citation>
    <scope>NUCLEOTIDE SEQUENCE [LARGE SCALE GENOMIC DNA]</scope>
    <source>
        <strain evidence="5 6">FSL A5-0281</strain>
    </source>
</reference>
<dbReference type="GO" id="GO:0003989">
    <property type="term" value="F:acetyl-CoA carboxylase activity"/>
    <property type="evidence" value="ECO:0007669"/>
    <property type="project" value="InterPro"/>
</dbReference>
<dbReference type="GO" id="GO:0006633">
    <property type="term" value="P:fatty acid biosynthetic process"/>
    <property type="evidence" value="ECO:0007669"/>
    <property type="project" value="UniProtKB-UniPathway"/>
</dbReference>
<dbReference type="Proteomes" id="UP000029844">
    <property type="component" value="Unassembled WGS sequence"/>
</dbReference>
<keyword evidence="3" id="KW-0275">Fatty acid biosynthesis</keyword>
<name>A0A099W784_9LIST</name>
<dbReference type="SUPFAM" id="SSF51230">
    <property type="entry name" value="Single hybrid motif"/>
    <property type="match status" value="1"/>
</dbReference>
<dbReference type="InterPro" id="IPR000089">
    <property type="entry name" value="Biotin_lipoyl"/>
</dbReference>
<dbReference type="InterPro" id="IPR001249">
    <property type="entry name" value="AcCoA_biotinCC"/>
</dbReference>
<keyword evidence="6" id="KW-1185">Reference proteome</keyword>
<dbReference type="Gene3D" id="2.40.50.100">
    <property type="match status" value="1"/>
</dbReference>
<proteinExistence type="predicted"/>
<gene>
    <name evidence="5" type="ORF">EP57_07010</name>
</gene>
<dbReference type="PANTHER" id="PTHR45266:SF3">
    <property type="entry name" value="OXALOACETATE DECARBOXYLASE ALPHA CHAIN"/>
    <property type="match status" value="1"/>
</dbReference>
<feature type="domain" description="Lipoyl-binding" evidence="4">
    <location>
        <begin position="76"/>
        <end position="152"/>
    </location>
</feature>